<reference evidence="3 4" key="1">
    <citation type="journal article" date="2018" name="Gigascience">
        <title>Genomes of trombidid mites reveal novel predicted allergens and laterally-transferred genes associated with secondary metabolism.</title>
        <authorList>
            <person name="Dong X."/>
            <person name="Chaisiri K."/>
            <person name="Xia D."/>
            <person name="Armstrong S.D."/>
            <person name="Fang Y."/>
            <person name="Donnelly M.J."/>
            <person name="Kadowaki T."/>
            <person name="McGarry J.W."/>
            <person name="Darby A.C."/>
            <person name="Makepeace B.L."/>
        </authorList>
    </citation>
    <scope>NUCLEOTIDE SEQUENCE [LARGE SCALE GENOMIC DNA]</scope>
    <source>
        <strain evidence="3">UoL-UT</strain>
    </source>
</reference>
<dbReference type="GO" id="GO:0016020">
    <property type="term" value="C:membrane"/>
    <property type="evidence" value="ECO:0007669"/>
    <property type="project" value="TreeGrafter"/>
</dbReference>
<dbReference type="GO" id="GO:0006508">
    <property type="term" value="P:proteolysis"/>
    <property type="evidence" value="ECO:0007669"/>
    <property type="project" value="TreeGrafter"/>
</dbReference>
<keyword evidence="3" id="KW-0645">Protease</keyword>
<comment type="caution">
    <text evidence="3">The sequence shown here is derived from an EMBL/GenBank/DDBJ whole genome shotgun (WGS) entry which is preliminary data.</text>
</comment>
<evidence type="ECO:0000256" key="1">
    <source>
        <dbReference type="SAM" id="SignalP"/>
    </source>
</evidence>
<protein>
    <submittedName>
        <fullName evidence="3">Aminopeptidase N-like protein</fullName>
    </submittedName>
</protein>
<dbReference type="VEuPathDB" id="VectorBase:LDEU006586"/>
<dbReference type="GO" id="GO:0005737">
    <property type="term" value="C:cytoplasm"/>
    <property type="evidence" value="ECO:0007669"/>
    <property type="project" value="TreeGrafter"/>
</dbReference>
<name>A0A443SD82_9ACAR</name>
<keyword evidence="1" id="KW-0732">Signal</keyword>
<sequence length="183" mass="21125">MLAIGLLVAFLKPCPQQSSDTASTDSSSKPSKMKVFSRLPTNIVPLEYKIQLQPYVHPDYFYFDGNVSIKVECREDIDSITLHVNDIIIYNETIDVLRLTSNLSSAASTSIDTDLANLSQDERVEWKASEHDFERQFFVIRLRRKLKRNNVYIVSMSFKGNLNNELVGFYRSTYEDATDRRQR</sequence>
<evidence type="ECO:0000259" key="2">
    <source>
        <dbReference type="Pfam" id="PF17900"/>
    </source>
</evidence>
<dbReference type="GO" id="GO:0008270">
    <property type="term" value="F:zinc ion binding"/>
    <property type="evidence" value="ECO:0007669"/>
    <property type="project" value="TreeGrafter"/>
</dbReference>
<dbReference type="EMBL" id="NCKV01003696">
    <property type="protein sequence ID" value="RWS25454.1"/>
    <property type="molecule type" value="Genomic_DNA"/>
</dbReference>
<keyword evidence="4" id="KW-1185">Reference proteome</keyword>
<organism evidence="3 4">
    <name type="scientific">Leptotrombidium deliense</name>
    <dbReference type="NCBI Taxonomy" id="299467"/>
    <lineage>
        <taxon>Eukaryota</taxon>
        <taxon>Metazoa</taxon>
        <taxon>Ecdysozoa</taxon>
        <taxon>Arthropoda</taxon>
        <taxon>Chelicerata</taxon>
        <taxon>Arachnida</taxon>
        <taxon>Acari</taxon>
        <taxon>Acariformes</taxon>
        <taxon>Trombidiformes</taxon>
        <taxon>Prostigmata</taxon>
        <taxon>Anystina</taxon>
        <taxon>Parasitengona</taxon>
        <taxon>Trombiculoidea</taxon>
        <taxon>Trombiculidae</taxon>
        <taxon>Leptotrombidium</taxon>
    </lineage>
</organism>
<proteinExistence type="predicted"/>
<dbReference type="PANTHER" id="PTHR11533:SF294">
    <property type="entry name" value="THYROTROPIN-RELEASING HORMONE-DEGRADING ECTOENZYME"/>
    <property type="match status" value="1"/>
</dbReference>
<dbReference type="Proteomes" id="UP000288716">
    <property type="component" value="Unassembled WGS sequence"/>
</dbReference>
<evidence type="ECO:0000313" key="4">
    <source>
        <dbReference type="Proteomes" id="UP000288716"/>
    </source>
</evidence>
<feature type="domain" description="Aminopeptidase N-like N-terminal" evidence="2">
    <location>
        <begin position="44"/>
        <end position="180"/>
    </location>
</feature>
<dbReference type="PANTHER" id="PTHR11533">
    <property type="entry name" value="PROTEASE M1 ZINC METALLOPROTEASE"/>
    <property type="match status" value="1"/>
</dbReference>
<accession>A0A443SD82</accession>
<feature type="chain" id="PRO_5019245375" evidence="1">
    <location>
        <begin position="17"/>
        <end position="183"/>
    </location>
</feature>
<dbReference type="GO" id="GO:0042277">
    <property type="term" value="F:peptide binding"/>
    <property type="evidence" value="ECO:0007669"/>
    <property type="project" value="TreeGrafter"/>
</dbReference>
<dbReference type="OrthoDB" id="510539at2759"/>
<dbReference type="GO" id="GO:0070006">
    <property type="term" value="F:metalloaminopeptidase activity"/>
    <property type="evidence" value="ECO:0007669"/>
    <property type="project" value="TreeGrafter"/>
</dbReference>
<dbReference type="Pfam" id="PF17900">
    <property type="entry name" value="Peptidase_M1_N"/>
    <property type="match status" value="1"/>
</dbReference>
<keyword evidence="3" id="KW-0378">Hydrolase</keyword>
<feature type="signal peptide" evidence="1">
    <location>
        <begin position="1"/>
        <end position="16"/>
    </location>
</feature>
<dbReference type="GO" id="GO:0005615">
    <property type="term" value="C:extracellular space"/>
    <property type="evidence" value="ECO:0007669"/>
    <property type="project" value="TreeGrafter"/>
</dbReference>
<keyword evidence="3" id="KW-0031">Aminopeptidase</keyword>
<dbReference type="GO" id="GO:0043171">
    <property type="term" value="P:peptide catabolic process"/>
    <property type="evidence" value="ECO:0007669"/>
    <property type="project" value="TreeGrafter"/>
</dbReference>
<dbReference type="SUPFAM" id="SSF63737">
    <property type="entry name" value="Leukotriene A4 hydrolase N-terminal domain"/>
    <property type="match status" value="1"/>
</dbReference>
<dbReference type="AlphaFoldDB" id="A0A443SD82"/>
<dbReference type="STRING" id="299467.A0A443SD82"/>
<evidence type="ECO:0000313" key="3">
    <source>
        <dbReference type="EMBL" id="RWS25454.1"/>
    </source>
</evidence>
<dbReference type="Gene3D" id="2.60.40.1730">
    <property type="entry name" value="tricorn interacting facor f3 domain"/>
    <property type="match status" value="1"/>
</dbReference>
<gene>
    <name evidence="3" type="ORF">B4U80_13077</name>
</gene>
<dbReference type="InterPro" id="IPR050344">
    <property type="entry name" value="Peptidase_M1_aminopeptidases"/>
</dbReference>
<feature type="non-terminal residue" evidence="3">
    <location>
        <position position="183"/>
    </location>
</feature>
<dbReference type="InterPro" id="IPR042097">
    <property type="entry name" value="Aminopeptidase_N-like_N_sf"/>
</dbReference>
<dbReference type="InterPro" id="IPR045357">
    <property type="entry name" value="Aminopeptidase_N-like_N"/>
</dbReference>